<dbReference type="GeneID" id="19309742"/>
<evidence type="ECO:0000256" key="1">
    <source>
        <dbReference type="SAM" id="MobiDB-lite"/>
    </source>
</evidence>
<proteinExistence type="predicted"/>
<accession>S7PZB9</accession>
<dbReference type="RefSeq" id="XP_007869074.1">
    <property type="nucleotide sequence ID" value="XM_007870883.1"/>
</dbReference>
<evidence type="ECO:0000313" key="2">
    <source>
        <dbReference type="EMBL" id="EPQ52828.1"/>
    </source>
</evidence>
<sequence>MDCGVDGKPQERPSKRQKTEDEAAKASSWQQALGAAPMQDISSSPEGETPIIGNETDATPATPQGSHTDDTQQITLPQCPGLSLRDRVKETHGILTGIIPLRRVDYYKACRVMADALIFDCCWEKYYRAVKAAGGWVPEAWIIVGDSPGWVESIVERWKNDDDRQRQEETIYWDWYYDEKPPIYEERKALTDKAMTIWRWIGQNYKRPITAEEYGARFPESMYRTHSVDQARDIEIQIIRPQEDGAASGVRRRRATRQDPAFLTTTLPRDVPTRAQLEEQLRLREIWSARSVAPNVSRGDDDINMCA</sequence>
<feature type="compositionally biased region" description="Polar residues" evidence="1">
    <location>
        <begin position="56"/>
        <end position="76"/>
    </location>
</feature>
<dbReference type="EMBL" id="KB469307">
    <property type="protein sequence ID" value="EPQ52828.1"/>
    <property type="molecule type" value="Genomic_DNA"/>
</dbReference>
<dbReference type="HOGENOM" id="CLU_823996_0_0_1"/>
<evidence type="ECO:0000313" key="3">
    <source>
        <dbReference type="Proteomes" id="UP000030669"/>
    </source>
</evidence>
<protein>
    <submittedName>
        <fullName evidence="2">Uncharacterized protein</fullName>
    </submittedName>
</protein>
<gene>
    <name evidence="2" type="ORF">GLOTRDRAFT_95652</name>
</gene>
<dbReference type="AlphaFoldDB" id="S7PZB9"/>
<organism evidence="2 3">
    <name type="scientific">Gloeophyllum trabeum (strain ATCC 11539 / FP-39264 / Madison 617)</name>
    <name type="common">Brown rot fungus</name>
    <dbReference type="NCBI Taxonomy" id="670483"/>
    <lineage>
        <taxon>Eukaryota</taxon>
        <taxon>Fungi</taxon>
        <taxon>Dikarya</taxon>
        <taxon>Basidiomycota</taxon>
        <taxon>Agaricomycotina</taxon>
        <taxon>Agaricomycetes</taxon>
        <taxon>Gloeophyllales</taxon>
        <taxon>Gloeophyllaceae</taxon>
        <taxon>Gloeophyllum</taxon>
    </lineage>
</organism>
<dbReference type="KEGG" id="gtr:GLOTRDRAFT_95652"/>
<feature type="region of interest" description="Disordered" evidence="1">
    <location>
        <begin position="1"/>
        <end position="77"/>
    </location>
</feature>
<feature type="compositionally biased region" description="Basic and acidic residues" evidence="1">
    <location>
        <begin position="8"/>
        <end position="24"/>
    </location>
</feature>
<keyword evidence="3" id="KW-1185">Reference proteome</keyword>
<name>S7PZB9_GLOTA</name>
<reference evidence="2 3" key="1">
    <citation type="journal article" date="2012" name="Science">
        <title>The Paleozoic origin of enzymatic lignin decomposition reconstructed from 31 fungal genomes.</title>
        <authorList>
            <person name="Floudas D."/>
            <person name="Binder M."/>
            <person name="Riley R."/>
            <person name="Barry K."/>
            <person name="Blanchette R.A."/>
            <person name="Henrissat B."/>
            <person name="Martinez A.T."/>
            <person name="Otillar R."/>
            <person name="Spatafora J.W."/>
            <person name="Yadav J.S."/>
            <person name="Aerts A."/>
            <person name="Benoit I."/>
            <person name="Boyd A."/>
            <person name="Carlson A."/>
            <person name="Copeland A."/>
            <person name="Coutinho P.M."/>
            <person name="de Vries R.P."/>
            <person name="Ferreira P."/>
            <person name="Findley K."/>
            <person name="Foster B."/>
            <person name="Gaskell J."/>
            <person name="Glotzer D."/>
            <person name="Gorecki P."/>
            <person name="Heitman J."/>
            <person name="Hesse C."/>
            <person name="Hori C."/>
            <person name="Igarashi K."/>
            <person name="Jurgens J.A."/>
            <person name="Kallen N."/>
            <person name="Kersten P."/>
            <person name="Kohler A."/>
            <person name="Kuees U."/>
            <person name="Kumar T.K.A."/>
            <person name="Kuo A."/>
            <person name="LaButti K."/>
            <person name="Larrondo L.F."/>
            <person name="Lindquist E."/>
            <person name="Ling A."/>
            <person name="Lombard V."/>
            <person name="Lucas S."/>
            <person name="Lundell T."/>
            <person name="Martin R."/>
            <person name="McLaughlin D.J."/>
            <person name="Morgenstern I."/>
            <person name="Morin E."/>
            <person name="Murat C."/>
            <person name="Nagy L.G."/>
            <person name="Nolan M."/>
            <person name="Ohm R.A."/>
            <person name="Patyshakuliyeva A."/>
            <person name="Rokas A."/>
            <person name="Ruiz-Duenas F.J."/>
            <person name="Sabat G."/>
            <person name="Salamov A."/>
            <person name="Samejima M."/>
            <person name="Schmutz J."/>
            <person name="Slot J.C."/>
            <person name="St John F."/>
            <person name="Stenlid J."/>
            <person name="Sun H."/>
            <person name="Sun S."/>
            <person name="Syed K."/>
            <person name="Tsang A."/>
            <person name="Wiebenga A."/>
            <person name="Young D."/>
            <person name="Pisabarro A."/>
            <person name="Eastwood D.C."/>
            <person name="Martin F."/>
            <person name="Cullen D."/>
            <person name="Grigoriev I.V."/>
            <person name="Hibbett D.S."/>
        </authorList>
    </citation>
    <scope>NUCLEOTIDE SEQUENCE [LARGE SCALE GENOMIC DNA]</scope>
    <source>
        <strain evidence="2 3">ATCC 11539</strain>
    </source>
</reference>
<dbReference type="Proteomes" id="UP000030669">
    <property type="component" value="Unassembled WGS sequence"/>
</dbReference>